<accession>H0HQ64</accession>
<evidence type="ECO:0000313" key="5">
    <source>
        <dbReference type="EMBL" id="EHK57133.1"/>
    </source>
</evidence>
<proteinExistence type="inferred from homology"/>
<evidence type="ECO:0000256" key="3">
    <source>
        <dbReference type="PROSITE-ProRule" id="PRU00409"/>
    </source>
</evidence>
<dbReference type="GO" id="GO:0005524">
    <property type="term" value="F:ATP binding"/>
    <property type="evidence" value="ECO:0007669"/>
    <property type="project" value="UniProtKB-UniRule"/>
</dbReference>
<dbReference type="InterPro" id="IPR036291">
    <property type="entry name" value="NAD(P)-bd_dom_sf"/>
</dbReference>
<dbReference type="InterPro" id="IPR011761">
    <property type="entry name" value="ATP-grasp"/>
</dbReference>
<dbReference type="OrthoDB" id="9807426at2"/>
<dbReference type="Gene3D" id="3.40.50.720">
    <property type="entry name" value="NAD(P)-binding Rossmann-like Domain"/>
    <property type="match status" value="1"/>
</dbReference>
<dbReference type="SUPFAM" id="SSF52210">
    <property type="entry name" value="Succinyl-CoA synthetase domains"/>
    <property type="match status" value="2"/>
</dbReference>
<keyword evidence="3" id="KW-0067">ATP-binding</keyword>
<evidence type="ECO:0000313" key="6">
    <source>
        <dbReference type="Proteomes" id="UP000003250"/>
    </source>
</evidence>
<evidence type="ECO:0000256" key="2">
    <source>
        <dbReference type="ARBA" id="ARBA00060888"/>
    </source>
</evidence>
<protein>
    <recommendedName>
        <fullName evidence="4">ATP-grasp domain-containing protein</fullName>
    </recommendedName>
</protein>
<keyword evidence="1" id="KW-0816">Tricarboxylic acid cycle</keyword>
<dbReference type="PROSITE" id="PS50975">
    <property type="entry name" value="ATP_GRASP"/>
    <property type="match status" value="1"/>
</dbReference>
<dbReference type="InterPro" id="IPR013815">
    <property type="entry name" value="ATP_grasp_subdomain_1"/>
</dbReference>
<organism evidence="5 6">
    <name type="scientific">Mesorhizobium alhagi CCNWXJ12-2</name>
    <dbReference type="NCBI Taxonomy" id="1107882"/>
    <lineage>
        <taxon>Bacteria</taxon>
        <taxon>Pseudomonadati</taxon>
        <taxon>Pseudomonadota</taxon>
        <taxon>Alphaproteobacteria</taxon>
        <taxon>Hyphomicrobiales</taxon>
        <taxon>Phyllobacteriaceae</taxon>
        <taxon>Allomesorhizobium</taxon>
    </lineage>
</organism>
<dbReference type="Pfam" id="PF19045">
    <property type="entry name" value="Ligase_CoA_2"/>
    <property type="match status" value="1"/>
</dbReference>
<dbReference type="FunFam" id="3.30.1490.20:FF:000020">
    <property type="entry name" value="Protein lysine acetyltransferase"/>
    <property type="match status" value="1"/>
</dbReference>
<dbReference type="Gene3D" id="3.40.50.261">
    <property type="entry name" value="Succinyl-CoA synthetase domains"/>
    <property type="match status" value="2"/>
</dbReference>
<dbReference type="SUPFAM" id="SSF51735">
    <property type="entry name" value="NAD(P)-binding Rossmann-fold domains"/>
    <property type="match status" value="1"/>
</dbReference>
<evidence type="ECO:0000256" key="1">
    <source>
        <dbReference type="ARBA" id="ARBA00022532"/>
    </source>
</evidence>
<keyword evidence="3" id="KW-0547">Nucleotide-binding</keyword>
<gene>
    <name evidence="5" type="ORF">MAXJ12_11472</name>
</gene>
<name>H0HQ64_9HYPH</name>
<comment type="similarity">
    <text evidence="2">In the N-terminal section; belongs to the acetate CoA ligase alpha subunit family.</text>
</comment>
<dbReference type="InterPro" id="IPR043938">
    <property type="entry name" value="Ligase_CoA_dom"/>
</dbReference>
<dbReference type="InterPro" id="IPR032875">
    <property type="entry name" value="Succ_CoA_lig_flav_dom"/>
</dbReference>
<keyword evidence="6" id="KW-1185">Reference proteome</keyword>
<dbReference type="EMBL" id="AHAM01000082">
    <property type="protein sequence ID" value="EHK57133.1"/>
    <property type="molecule type" value="Genomic_DNA"/>
</dbReference>
<dbReference type="PATRIC" id="fig|1107882.3.peg.2259"/>
<dbReference type="SUPFAM" id="SSF56059">
    <property type="entry name" value="Glutathione synthetase ATP-binding domain-like"/>
    <property type="match status" value="1"/>
</dbReference>
<dbReference type="InterPro" id="IPR003781">
    <property type="entry name" value="CoA-bd"/>
</dbReference>
<reference evidence="5 6" key="1">
    <citation type="journal article" date="2012" name="J. Bacteriol.">
        <title>Draft Genome Sequence of Mesorhizobium alhagi CCNWXJ12-2T, a Novel Salt-Resistant Species Isolated from the Desert of Northwestern China.</title>
        <authorList>
            <person name="Zhou M."/>
            <person name="Chen W."/>
            <person name="Chen H."/>
            <person name="Wei G."/>
        </authorList>
    </citation>
    <scope>NUCLEOTIDE SEQUENCE [LARGE SCALE GENOMIC DNA]</scope>
    <source>
        <strain evidence="5 6">CCNWXJ12-2</strain>
    </source>
</reference>
<dbReference type="Pfam" id="PF13607">
    <property type="entry name" value="Succ_CoA_lig"/>
    <property type="match status" value="1"/>
</dbReference>
<dbReference type="Pfam" id="PF13549">
    <property type="entry name" value="ATP-grasp_5"/>
    <property type="match status" value="1"/>
</dbReference>
<evidence type="ECO:0000259" key="4">
    <source>
        <dbReference type="PROSITE" id="PS50975"/>
    </source>
</evidence>
<dbReference type="GO" id="GO:0043758">
    <property type="term" value="F:acetate-CoA ligase (ADP-forming) activity"/>
    <property type="evidence" value="ECO:0007669"/>
    <property type="project" value="InterPro"/>
</dbReference>
<dbReference type="GO" id="GO:0006099">
    <property type="term" value="P:tricarboxylic acid cycle"/>
    <property type="evidence" value="ECO:0007669"/>
    <property type="project" value="UniProtKB-KW"/>
</dbReference>
<dbReference type="SMART" id="SM00881">
    <property type="entry name" value="CoA_binding"/>
    <property type="match status" value="1"/>
</dbReference>
<sequence>MEDIMLDRTAVRNVLDKVKAEGRQALTAPEGKLLCDAYGIKVPQEGVAGNAEEAVKLASGMGFPVVMKIVSPDILHKTEAGGVIVGVKSAEEARTAYDKIIANAKAYKADAQITGVQVQQMLAGGQEVIIGAVTDGSFGKLVAFGLGGVLVEVLKDITFRLAPATRDDALSMLDGIQAAEMLKGVRGGDPVDRDALADMIVSVSQLVNDYPEISELDLNPVFATKNGAIAADVRIVVDYNQPAPRPRPSQDDIVKAMNRIMRPKAVAVIGASAEDGKIGNSVMKNLINGGYKGEIYPIHPKADEILGYKAYRSVKDVPGTIDTAVFAIPAKFVAGALTECGEKGIPGAVLIPSGFAEAGAPELQEEIVKIGQKYNVRLMGPNIYGFYYTPANLCATFCTAYDVKGSAALSSQSGGIGMAIIGFSRSAKMGVSAIVGLGNKSDIDEDDLLAFFEQDEHTSIIAQHCEDLKDGRAFAEAAKRVSKKKPVVVLKAGRTSAGAKAASSHTGALAGNDKIYEDVFKQSGVIRARSLRQLLEFARGIPVLPTPKGENVVIITGAGGSGVLLSDSCVDNGLSLMSMPADLDTAFRRFIPPFGAAGNPVDITGGEPPQTYKNTVKLGLEDDRIHALILGYWHTIVTPPMVFAKLMVEVKQEMAAKGIEKPMVASLAGDVEVEEAAEYLYQHGIPAYAYSTELPVEVLGAKYKWARGAGLL</sequence>
<dbReference type="GO" id="GO:0046872">
    <property type="term" value="F:metal ion binding"/>
    <property type="evidence" value="ECO:0007669"/>
    <property type="project" value="InterPro"/>
</dbReference>
<dbReference type="Gene3D" id="3.30.1490.20">
    <property type="entry name" value="ATP-grasp fold, A domain"/>
    <property type="match status" value="1"/>
</dbReference>
<dbReference type="InterPro" id="IPR016102">
    <property type="entry name" value="Succinyl-CoA_synth-like"/>
</dbReference>
<dbReference type="Proteomes" id="UP000003250">
    <property type="component" value="Unassembled WGS sequence"/>
</dbReference>
<dbReference type="AlphaFoldDB" id="H0HQ64"/>
<feature type="domain" description="ATP-grasp" evidence="4">
    <location>
        <begin position="32"/>
        <end position="262"/>
    </location>
</feature>
<dbReference type="PANTHER" id="PTHR42793:SF1">
    <property type="entry name" value="PEPTIDYL-LYSINE N-ACETYLTRANSFERASE PATZ"/>
    <property type="match status" value="1"/>
</dbReference>
<dbReference type="PANTHER" id="PTHR42793">
    <property type="entry name" value="COA BINDING DOMAIN CONTAINING PROTEIN"/>
    <property type="match status" value="1"/>
</dbReference>
<dbReference type="Pfam" id="PF13380">
    <property type="entry name" value="CoA_binding_2"/>
    <property type="match status" value="1"/>
</dbReference>
<dbReference type="Gene3D" id="3.30.470.20">
    <property type="entry name" value="ATP-grasp fold, B domain"/>
    <property type="match status" value="1"/>
</dbReference>